<keyword evidence="3" id="KW-1185">Reference proteome</keyword>
<proteinExistence type="predicted"/>
<gene>
    <name evidence="2" type="ORF">PQR57_20325</name>
</gene>
<evidence type="ECO:0000313" key="2">
    <source>
        <dbReference type="EMBL" id="MFM0003374.1"/>
    </source>
</evidence>
<organism evidence="2 3">
    <name type="scientific">Paraburkholderia dipogonis</name>
    <dbReference type="NCBI Taxonomy" id="1211383"/>
    <lineage>
        <taxon>Bacteria</taxon>
        <taxon>Pseudomonadati</taxon>
        <taxon>Pseudomonadota</taxon>
        <taxon>Betaproteobacteria</taxon>
        <taxon>Burkholderiales</taxon>
        <taxon>Burkholderiaceae</taxon>
        <taxon>Paraburkholderia</taxon>
    </lineage>
</organism>
<comment type="caution">
    <text evidence="2">The sequence shown here is derived from an EMBL/GenBank/DDBJ whole genome shotgun (WGS) entry which is preliminary data.</text>
</comment>
<evidence type="ECO:0000313" key="3">
    <source>
        <dbReference type="Proteomes" id="UP001629230"/>
    </source>
</evidence>
<feature type="region of interest" description="Disordered" evidence="1">
    <location>
        <begin position="34"/>
        <end position="61"/>
    </location>
</feature>
<protein>
    <submittedName>
        <fullName evidence="2">Uncharacterized protein</fullName>
    </submittedName>
</protein>
<name>A0ABW9AT53_9BURK</name>
<evidence type="ECO:0000256" key="1">
    <source>
        <dbReference type="SAM" id="MobiDB-lite"/>
    </source>
</evidence>
<sequence>MALWIESAGGGLNVLQTDAEPGSKAFESARATMLQRGRLPQSRHRRTETVPGAPTKPIRKT</sequence>
<reference evidence="2 3" key="1">
    <citation type="journal article" date="2024" name="Chem. Sci.">
        <title>Discovery of megapolipeptins by genome mining of a Burkholderiales bacteria collection.</title>
        <authorList>
            <person name="Paulo B.S."/>
            <person name="Recchia M.J.J."/>
            <person name="Lee S."/>
            <person name="Fergusson C.H."/>
            <person name="Romanowski S.B."/>
            <person name="Hernandez A."/>
            <person name="Krull N."/>
            <person name="Liu D.Y."/>
            <person name="Cavanagh H."/>
            <person name="Bos A."/>
            <person name="Gray C.A."/>
            <person name="Murphy B.T."/>
            <person name="Linington R.G."/>
            <person name="Eustaquio A.S."/>
        </authorList>
    </citation>
    <scope>NUCLEOTIDE SEQUENCE [LARGE SCALE GENOMIC DNA]</scope>
    <source>
        <strain evidence="2 3">RL17-350-BIC-A</strain>
    </source>
</reference>
<dbReference type="RefSeq" id="WP_408178433.1">
    <property type="nucleotide sequence ID" value="NZ_JAQQEZ010000013.1"/>
</dbReference>
<accession>A0ABW9AT53</accession>
<dbReference type="EMBL" id="JAQQEZ010000013">
    <property type="protein sequence ID" value="MFM0003374.1"/>
    <property type="molecule type" value="Genomic_DNA"/>
</dbReference>
<dbReference type="Proteomes" id="UP001629230">
    <property type="component" value="Unassembled WGS sequence"/>
</dbReference>